<name>A0A834YKA7_TETSI</name>
<proteinExistence type="predicted"/>
<reference evidence="2 3" key="1">
    <citation type="submission" date="2020-04" db="EMBL/GenBank/DDBJ databases">
        <title>Plant Genome Project.</title>
        <authorList>
            <person name="Zhang R.-G."/>
        </authorList>
    </citation>
    <scope>NUCLEOTIDE SEQUENCE [LARGE SCALE GENOMIC DNA]</scope>
    <source>
        <strain evidence="2">YNK0</strain>
        <tissue evidence="2">Leaf</tissue>
    </source>
</reference>
<sequence>MNPSEEPSTSGSIPPGDYIASSPKSRNFQVHALAQYKAQFDIPPQVHIRFMADGYSISKLPRSTFEVLSYQQAHSFMPKAKQQKKKQQMEQLNQQQMLEELTTRKSQKTPRRLITISTSDGRWHGKWTYGYIFSLEELQLADLAKDGQKDVEVSINLTVEKHASFGFSVDGRIITSFTRKCSVCSSSYCREIDTNFDVWVLPSSRDNRSIQLPDIGGDDPSLSHLCETRLRLARRYARNLNYDGNVCSGGKNASVDGRWSRLLELRNTI</sequence>
<dbReference type="AlphaFoldDB" id="A0A834YKA7"/>
<evidence type="ECO:0000313" key="3">
    <source>
        <dbReference type="Proteomes" id="UP000655225"/>
    </source>
</evidence>
<feature type="compositionally biased region" description="Polar residues" evidence="1">
    <location>
        <begin position="1"/>
        <end position="12"/>
    </location>
</feature>
<keyword evidence="3" id="KW-1185">Reference proteome</keyword>
<evidence type="ECO:0000256" key="1">
    <source>
        <dbReference type="SAM" id="MobiDB-lite"/>
    </source>
</evidence>
<dbReference type="InterPro" id="IPR044985">
    <property type="entry name" value="YceD_plant"/>
</dbReference>
<dbReference type="OrthoDB" id="1912778at2759"/>
<protein>
    <submittedName>
        <fullName evidence="2">Uncharacterized protein</fullName>
    </submittedName>
</protein>
<evidence type="ECO:0000313" key="2">
    <source>
        <dbReference type="EMBL" id="KAF8389585.1"/>
    </source>
</evidence>
<feature type="region of interest" description="Disordered" evidence="1">
    <location>
        <begin position="1"/>
        <end position="22"/>
    </location>
</feature>
<gene>
    <name evidence="2" type="ORF">HHK36_024101</name>
</gene>
<comment type="caution">
    <text evidence="2">The sequence shown here is derived from an EMBL/GenBank/DDBJ whole genome shotgun (WGS) entry which is preliminary data.</text>
</comment>
<dbReference type="EMBL" id="JABCRI010000018">
    <property type="protein sequence ID" value="KAF8389585.1"/>
    <property type="molecule type" value="Genomic_DNA"/>
</dbReference>
<dbReference type="Proteomes" id="UP000655225">
    <property type="component" value="Unassembled WGS sequence"/>
</dbReference>
<dbReference type="PANTHER" id="PTHR37734">
    <property type="entry name" value="LARGE RIBOSOMAL RNA SUBUNIT ACCUMULATION PROTEIN YCED HOMOLOG 2, CHLOROPLASTIC"/>
    <property type="match status" value="1"/>
</dbReference>
<organism evidence="2 3">
    <name type="scientific">Tetracentron sinense</name>
    <name type="common">Spur-leaf</name>
    <dbReference type="NCBI Taxonomy" id="13715"/>
    <lineage>
        <taxon>Eukaryota</taxon>
        <taxon>Viridiplantae</taxon>
        <taxon>Streptophyta</taxon>
        <taxon>Embryophyta</taxon>
        <taxon>Tracheophyta</taxon>
        <taxon>Spermatophyta</taxon>
        <taxon>Magnoliopsida</taxon>
        <taxon>Trochodendrales</taxon>
        <taxon>Trochodendraceae</taxon>
        <taxon>Tetracentron</taxon>
    </lineage>
</organism>
<accession>A0A834YKA7</accession>
<dbReference type="PANTHER" id="PTHR37734:SF1">
    <property type="entry name" value="LARGE RIBOSOMAL RNA SUBUNIT ACCUMULATION PROTEIN YCED HOMOLOG 2, CHLOROPLASTIC"/>
    <property type="match status" value="1"/>
</dbReference>